<evidence type="ECO:0000313" key="4">
    <source>
        <dbReference type="EnsemblMetazoa" id="GPAI046098-PA"/>
    </source>
</evidence>
<dbReference type="Gene3D" id="2.40.10.10">
    <property type="entry name" value="Trypsin-like serine proteases"/>
    <property type="match status" value="2"/>
</dbReference>
<dbReference type="Pfam" id="PF00089">
    <property type="entry name" value="Trypsin"/>
    <property type="match status" value="1"/>
</dbReference>
<dbReference type="Proteomes" id="UP000092445">
    <property type="component" value="Unassembled WGS sequence"/>
</dbReference>
<dbReference type="STRING" id="7398.A0A1B0AHM4"/>
<dbReference type="PANTHER" id="PTHR24253">
    <property type="entry name" value="TRANSMEMBRANE PROTEASE SERINE"/>
    <property type="match status" value="1"/>
</dbReference>
<feature type="signal peptide" evidence="2">
    <location>
        <begin position="1"/>
        <end position="23"/>
    </location>
</feature>
<name>A0A1B0AHM4_GLOPL</name>
<reference evidence="4" key="2">
    <citation type="submission" date="2020-05" db="UniProtKB">
        <authorList>
            <consortium name="EnsemblMetazoa"/>
        </authorList>
    </citation>
    <scope>IDENTIFICATION</scope>
    <source>
        <strain evidence="4">IAEA</strain>
    </source>
</reference>
<keyword evidence="1" id="KW-1015">Disulfide bond</keyword>
<feature type="domain" description="Peptidase S1" evidence="3">
    <location>
        <begin position="66"/>
        <end position="307"/>
    </location>
</feature>
<sequence length="307" mass="34987">MSSFLKKILFINFIFILFTVNDSETIDYADDYATGNATSYEDATIDYDTKFYYKRDNSNGAILENVFDSEGDYVFLTSYDQTKNSKDLYKYAVSIRLDHTHHCVGCIIRADLVLTAAHCFRSKRGDFSDLHIAVDVVAGQKRRLWETSSTQIRKAKRAILNECWNSEHDYCDIALVQLDKEFNLNDDSVAPLNLPKRPIVPHTLCSTCGWGRFYRNGPQVDEILYTDYLIASCKHNSGIICANPINTKNIQIELCDSGAPLICDVRVDVGGYSFYQEEYLKIRNFGKRLLILTTRIPIGRLTAEGLE</sequence>
<keyword evidence="2" id="KW-0732">Signal</keyword>
<dbReference type="SUPFAM" id="SSF50494">
    <property type="entry name" value="Trypsin-like serine proteases"/>
    <property type="match status" value="1"/>
</dbReference>
<dbReference type="EnsemblMetazoa" id="GPAI046098-RA">
    <property type="protein sequence ID" value="GPAI046098-PA"/>
    <property type="gene ID" value="GPAI046098"/>
</dbReference>
<evidence type="ECO:0000256" key="1">
    <source>
        <dbReference type="ARBA" id="ARBA00023157"/>
    </source>
</evidence>
<protein>
    <recommendedName>
        <fullName evidence="3">Peptidase S1 domain-containing protein</fullName>
    </recommendedName>
</protein>
<reference evidence="5" key="1">
    <citation type="submission" date="2014-03" db="EMBL/GenBank/DDBJ databases">
        <authorList>
            <person name="Aksoy S."/>
            <person name="Warren W."/>
            <person name="Wilson R.K."/>
        </authorList>
    </citation>
    <scope>NUCLEOTIDE SEQUENCE [LARGE SCALE GENOMIC DNA]</scope>
    <source>
        <strain evidence="5">IAEA</strain>
    </source>
</reference>
<dbReference type="PROSITE" id="PS00134">
    <property type="entry name" value="TRYPSIN_HIS"/>
    <property type="match status" value="1"/>
</dbReference>
<evidence type="ECO:0000259" key="3">
    <source>
        <dbReference type="PROSITE" id="PS50240"/>
    </source>
</evidence>
<dbReference type="InterPro" id="IPR001254">
    <property type="entry name" value="Trypsin_dom"/>
</dbReference>
<proteinExistence type="predicted"/>
<dbReference type="GO" id="GO:0006508">
    <property type="term" value="P:proteolysis"/>
    <property type="evidence" value="ECO:0007669"/>
    <property type="project" value="InterPro"/>
</dbReference>
<dbReference type="InterPro" id="IPR018114">
    <property type="entry name" value="TRYPSIN_HIS"/>
</dbReference>
<feature type="chain" id="PRO_5008403908" description="Peptidase S1 domain-containing protein" evidence="2">
    <location>
        <begin position="24"/>
        <end position="307"/>
    </location>
</feature>
<dbReference type="InterPro" id="IPR043504">
    <property type="entry name" value="Peptidase_S1_PA_chymotrypsin"/>
</dbReference>
<dbReference type="InterPro" id="IPR009003">
    <property type="entry name" value="Peptidase_S1_PA"/>
</dbReference>
<organism evidence="4 5">
    <name type="scientific">Glossina pallidipes</name>
    <name type="common">Tsetse fly</name>
    <dbReference type="NCBI Taxonomy" id="7398"/>
    <lineage>
        <taxon>Eukaryota</taxon>
        <taxon>Metazoa</taxon>
        <taxon>Ecdysozoa</taxon>
        <taxon>Arthropoda</taxon>
        <taxon>Hexapoda</taxon>
        <taxon>Insecta</taxon>
        <taxon>Pterygota</taxon>
        <taxon>Neoptera</taxon>
        <taxon>Endopterygota</taxon>
        <taxon>Diptera</taxon>
        <taxon>Brachycera</taxon>
        <taxon>Muscomorpha</taxon>
        <taxon>Hippoboscoidea</taxon>
        <taxon>Glossinidae</taxon>
        <taxon>Glossina</taxon>
    </lineage>
</organism>
<keyword evidence="5" id="KW-1185">Reference proteome</keyword>
<dbReference type="GO" id="GO:0004252">
    <property type="term" value="F:serine-type endopeptidase activity"/>
    <property type="evidence" value="ECO:0007669"/>
    <property type="project" value="InterPro"/>
</dbReference>
<dbReference type="SMART" id="SM00020">
    <property type="entry name" value="Tryp_SPc"/>
    <property type="match status" value="1"/>
</dbReference>
<dbReference type="VEuPathDB" id="VectorBase:GPAI046098"/>
<dbReference type="AlphaFoldDB" id="A0A1B0AHM4"/>
<accession>A0A1B0AHM4</accession>
<dbReference type="PROSITE" id="PS50240">
    <property type="entry name" value="TRYPSIN_DOM"/>
    <property type="match status" value="1"/>
</dbReference>
<evidence type="ECO:0000313" key="5">
    <source>
        <dbReference type="Proteomes" id="UP000092445"/>
    </source>
</evidence>
<evidence type="ECO:0000256" key="2">
    <source>
        <dbReference type="SAM" id="SignalP"/>
    </source>
</evidence>